<reference evidence="1 2" key="1">
    <citation type="submission" date="2024-01" db="EMBL/GenBank/DDBJ databases">
        <title>Genome insights into Plantactinospora veratri sp. nov.</title>
        <authorList>
            <person name="Wang L."/>
        </authorList>
    </citation>
    <scope>NUCLEOTIDE SEQUENCE [LARGE SCALE GENOMIC DNA]</scope>
    <source>
        <strain evidence="1 2">NEAU-FHS4</strain>
    </source>
</reference>
<keyword evidence="2" id="KW-1185">Reference proteome</keyword>
<dbReference type="Proteomes" id="UP001339911">
    <property type="component" value="Unassembled WGS sequence"/>
</dbReference>
<accession>A0ABU7SIK3</accession>
<evidence type="ECO:0000313" key="1">
    <source>
        <dbReference type="EMBL" id="MEE6309407.1"/>
    </source>
</evidence>
<proteinExistence type="predicted"/>
<dbReference type="RefSeq" id="WP_331209681.1">
    <property type="nucleotide sequence ID" value="NZ_JAZGQL010000016.1"/>
</dbReference>
<sequence length="122" mass="12099">MATVQTPSRTPAGRSSAWRRTARVGVVGLLAAAAVGLAASPGLAANGRVVVGGPTGPTAILVDPAAGCHDVNAEFPTGTTVRNQTDATIVVYAGKFCTGFPSLALPPGESTVFAPGSIRVLS</sequence>
<evidence type="ECO:0000313" key="2">
    <source>
        <dbReference type="Proteomes" id="UP001339911"/>
    </source>
</evidence>
<gene>
    <name evidence="1" type="ORF">V1634_21465</name>
</gene>
<name>A0ABU7SIK3_9ACTN</name>
<protein>
    <submittedName>
        <fullName evidence="1">Uncharacterized protein</fullName>
    </submittedName>
</protein>
<comment type="caution">
    <text evidence="1">The sequence shown here is derived from an EMBL/GenBank/DDBJ whole genome shotgun (WGS) entry which is preliminary data.</text>
</comment>
<organism evidence="1 2">
    <name type="scientific">Plantactinospora veratri</name>
    <dbReference type="NCBI Taxonomy" id="1436122"/>
    <lineage>
        <taxon>Bacteria</taxon>
        <taxon>Bacillati</taxon>
        <taxon>Actinomycetota</taxon>
        <taxon>Actinomycetes</taxon>
        <taxon>Micromonosporales</taxon>
        <taxon>Micromonosporaceae</taxon>
        <taxon>Plantactinospora</taxon>
    </lineage>
</organism>
<dbReference type="EMBL" id="JAZGQL010000016">
    <property type="protein sequence ID" value="MEE6309407.1"/>
    <property type="molecule type" value="Genomic_DNA"/>
</dbReference>